<name>A0ABP8TI98_9ACTN</name>
<evidence type="ECO:0000256" key="2">
    <source>
        <dbReference type="ARBA" id="ARBA00022801"/>
    </source>
</evidence>
<protein>
    <recommendedName>
        <fullName evidence="3">Amidohydrolase-related domain-containing protein</fullName>
    </recommendedName>
</protein>
<dbReference type="PANTHER" id="PTHR11113:SF14">
    <property type="entry name" value="N-ACETYLGLUCOSAMINE-6-PHOSPHATE DEACETYLASE"/>
    <property type="match status" value="1"/>
</dbReference>
<feature type="domain" description="Amidohydrolase-related" evidence="3">
    <location>
        <begin position="11"/>
        <end position="222"/>
    </location>
</feature>
<dbReference type="Pfam" id="PF01979">
    <property type="entry name" value="Amidohydro_1"/>
    <property type="match status" value="1"/>
</dbReference>
<dbReference type="SUPFAM" id="SSF51338">
    <property type="entry name" value="Composite domain of metallo-dependent hydrolases"/>
    <property type="match status" value="1"/>
</dbReference>
<gene>
    <name evidence="4" type="ORF">GCM10023195_23830</name>
</gene>
<evidence type="ECO:0000313" key="4">
    <source>
        <dbReference type="EMBL" id="GAA4606566.1"/>
    </source>
</evidence>
<dbReference type="EMBL" id="BAABHJ010000005">
    <property type="protein sequence ID" value="GAA4606566.1"/>
    <property type="molecule type" value="Genomic_DNA"/>
</dbReference>
<evidence type="ECO:0000259" key="3">
    <source>
        <dbReference type="Pfam" id="PF01979"/>
    </source>
</evidence>
<dbReference type="PANTHER" id="PTHR11113">
    <property type="entry name" value="N-ACETYLGLUCOSAMINE-6-PHOSPHATE DEACETYLASE"/>
    <property type="match status" value="1"/>
</dbReference>
<sequence>MSAGDGTVRVVTLAPELSGGMDLLREVVSAGVIAAVGHTTADFDQARQAFASGARLATHLFNAMRDFHHRDPGPAGAALADDAVTCELINDGFHVHEEAVRIAVNAAGAERIALITDATPAAGMTDGDFHLGPVPVFARDGRVTLSDGTIAGSTLTMDAAVRHAVHCVGLPITTAAIAAATTPATVLGIADRTGSIHPGKDADLVVLSDRLRVETVLRRGAVVHGNLP</sequence>
<dbReference type="InterPro" id="IPR011059">
    <property type="entry name" value="Metal-dep_hydrolase_composite"/>
</dbReference>
<reference evidence="5" key="1">
    <citation type="journal article" date="2019" name="Int. J. Syst. Evol. Microbiol.">
        <title>The Global Catalogue of Microorganisms (GCM) 10K type strain sequencing project: providing services to taxonomists for standard genome sequencing and annotation.</title>
        <authorList>
            <consortium name="The Broad Institute Genomics Platform"/>
            <consortium name="The Broad Institute Genome Sequencing Center for Infectious Disease"/>
            <person name="Wu L."/>
            <person name="Ma J."/>
        </authorList>
    </citation>
    <scope>NUCLEOTIDE SEQUENCE [LARGE SCALE GENOMIC DNA]</scope>
    <source>
        <strain evidence="5">JCM 17938</strain>
    </source>
</reference>
<proteinExistence type="inferred from homology"/>
<keyword evidence="5" id="KW-1185">Reference proteome</keyword>
<dbReference type="InterPro" id="IPR006680">
    <property type="entry name" value="Amidohydro-rel"/>
</dbReference>
<dbReference type="InterPro" id="IPR032466">
    <property type="entry name" value="Metal_Hydrolase"/>
</dbReference>
<evidence type="ECO:0000313" key="5">
    <source>
        <dbReference type="Proteomes" id="UP001500212"/>
    </source>
</evidence>
<organism evidence="4 5">
    <name type="scientific">Actinoallomurus liliacearum</name>
    <dbReference type="NCBI Taxonomy" id="1080073"/>
    <lineage>
        <taxon>Bacteria</taxon>
        <taxon>Bacillati</taxon>
        <taxon>Actinomycetota</taxon>
        <taxon>Actinomycetes</taxon>
        <taxon>Streptosporangiales</taxon>
        <taxon>Thermomonosporaceae</taxon>
        <taxon>Actinoallomurus</taxon>
    </lineage>
</organism>
<dbReference type="Proteomes" id="UP001500212">
    <property type="component" value="Unassembled WGS sequence"/>
</dbReference>
<keyword evidence="2" id="KW-0378">Hydrolase</keyword>
<dbReference type="Gene3D" id="3.20.20.140">
    <property type="entry name" value="Metal-dependent hydrolases"/>
    <property type="match status" value="1"/>
</dbReference>
<evidence type="ECO:0000256" key="1">
    <source>
        <dbReference type="ARBA" id="ARBA00010716"/>
    </source>
</evidence>
<accession>A0ABP8TI98</accession>
<comment type="similarity">
    <text evidence="1">Belongs to the metallo-dependent hydrolases superfamily. NagA family.</text>
</comment>
<comment type="caution">
    <text evidence="4">The sequence shown here is derived from an EMBL/GenBank/DDBJ whole genome shotgun (WGS) entry which is preliminary data.</text>
</comment>
<dbReference type="SUPFAM" id="SSF51556">
    <property type="entry name" value="Metallo-dependent hydrolases"/>
    <property type="match status" value="1"/>
</dbReference>